<dbReference type="GO" id="GO:0015986">
    <property type="term" value="P:proton motive force-driven ATP synthesis"/>
    <property type="evidence" value="ECO:0007669"/>
    <property type="project" value="InterPro"/>
</dbReference>
<feature type="transmembrane region" description="Helical" evidence="13">
    <location>
        <begin position="12"/>
        <end position="31"/>
    </location>
</feature>
<name>A0A096VKC4_9HEMI</name>
<keyword evidence="7 12" id="KW-0375">Hydrogen ion transport</keyword>
<evidence type="ECO:0000313" key="14">
    <source>
        <dbReference type="EMBL" id="AGI97910.1"/>
    </source>
</evidence>
<keyword evidence="11 13" id="KW-0472">Membrane</keyword>
<keyword evidence="9 12" id="KW-0406">Ion transport</keyword>
<keyword evidence="8 13" id="KW-1133">Transmembrane helix</keyword>
<dbReference type="InterPro" id="IPR001421">
    <property type="entry name" value="ATP8_metazoa"/>
</dbReference>
<evidence type="ECO:0000256" key="6">
    <source>
        <dbReference type="ARBA" id="ARBA00022692"/>
    </source>
</evidence>
<evidence type="ECO:0000256" key="12">
    <source>
        <dbReference type="RuleBase" id="RU003661"/>
    </source>
</evidence>
<comment type="subcellular location">
    <subcellularLocation>
        <location evidence="1 12">Mitochondrion membrane</location>
        <topology evidence="1 12">Single-pass membrane protein</topology>
    </subcellularLocation>
</comment>
<dbReference type="GO" id="GO:0045259">
    <property type="term" value="C:proton-transporting ATP synthase complex"/>
    <property type="evidence" value="ECO:0007669"/>
    <property type="project" value="UniProtKB-KW"/>
</dbReference>
<dbReference type="GO" id="GO:0015078">
    <property type="term" value="F:proton transmembrane transporter activity"/>
    <property type="evidence" value="ECO:0007669"/>
    <property type="project" value="InterPro"/>
</dbReference>
<evidence type="ECO:0000256" key="5">
    <source>
        <dbReference type="ARBA" id="ARBA00022547"/>
    </source>
</evidence>
<keyword evidence="6 12" id="KW-0812">Transmembrane</keyword>
<gene>
    <name evidence="14" type="primary">ATP8</name>
</gene>
<evidence type="ECO:0000256" key="8">
    <source>
        <dbReference type="ARBA" id="ARBA00022989"/>
    </source>
</evidence>
<evidence type="ECO:0000256" key="2">
    <source>
        <dbReference type="ARBA" id="ARBA00008892"/>
    </source>
</evidence>
<keyword evidence="5 12" id="KW-0138">CF(0)</keyword>
<evidence type="ECO:0000256" key="4">
    <source>
        <dbReference type="ARBA" id="ARBA00022448"/>
    </source>
</evidence>
<evidence type="ECO:0000256" key="10">
    <source>
        <dbReference type="ARBA" id="ARBA00023128"/>
    </source>
</evidence>
<reference evidence="14" key="1">
    <citation type="submission" date="2012-11" db="EMBL/GenBank/DDBJ databases">
        <title>Barcoding gall-forming aphids (Eriosomatinae: Eriosomatini) and detecting new barcoding loci for gall forming aphid species identification.</title>
        <authorList>
            <person name="Lee W."/>
            <person name="Akimoto S.-I."/>
        </authorList>
    </citation>
    <scope>NUCLEOTIDE SEQUENCE</scope>
    <source>
        <strain evidence="14">Hokkaido02-5</strain>
    </source>
</reference>
<keyword evidence="4 12" id="KW-0813">Transport</keyword>
<accession>A0A096VKC4</accession>
<dbReference type="EMBL" id="KC197339">
    <property type="protein sequence ID" value="AGI97910.1"/>
    <property type="molecule type" value="Genomic_DNA"/>
</dbReference>
<evidence type="ECO:0000256" key="11">
    <source>
        <dbReference type="ARBA" id="ARBA00023136"/>
    </source>
</evidence>
<dbReference type="AlphaFoldDB" id="A0A096VKC4"/>
<evidence type="ECO:0000256" key="9">
    <source>
        <dbReference type="ARBA" id="ARBA00023065"/>
    </source>
</evidence>
<geneLocation type="mitochondrion" evidence="14"/>
<comment type="similarity">
    <text evidence="2 12">Belongs to the ATPase protein 8 family.</text>
</comment>
<evidence type="ECO:0000256" key="13">
    <source>
        <dbReference type="SAM" id="Phobius"/>
    </source>
</evidence>
<evidence type="ECO:0000256" key="7">
    <source>
        <dbReference type="ARBA" id="ARBA00022781"/>
    </source>
</evidence>
<evidence type="ECO:0000256" key="3">
    <source>
        <dbReference type="ARBA" id="ARBA00011291"/>
    </source>
</evidence>
<keyword evidence="10 12" id="KW-0496">Mitochondrion</keyword>
<protein>
    <recommendedName>
        <fullName evidence="12">ATP synthase complex subunit 8</fullName>
    </recommendedName>
</protein>
<dbReference type="Pfam" id="PF00895">
    <property type="entry name" value="ATP-synt_8"/>
    <property type="match status" value="1"/>
</dbReference>
<comment type="subunit">
    <text evidence="3">F-type ATPases have 2 components, CF(1) - the catalytic core - and CF(0) - the membrane proton channel.</text>
</comment>
<organism evidence="14">
    <name type="scientific">Zelkovaphis persimilis</name>
    <dbReference type="NCBI Taxonomy" id="1308602"/>
    <lineage>
        <taxon>Eukaryota</taxon>
        <taxon>Metazoa</taxon>
        <taxon>Ecdysozoa</taxon>
        <taxon>Arthropoda</taxon>
        <taxon>Hexapoda</taxon>
        <taxon>Insecta</taxon>
        <taxon>Pterygota</taxon>
        <taxon>Neoptera</taxon>
        <taxon>Paraneoptera</taxon>
        <taxon>Hemiptera</taxon>
        <taxon>Sternorrhyncha</taxon>
        <taxon>Aphidomorpha</taxon>
        <taxon>Aphidoidea</taxon>
        <taxon>Aphididae</taxon>
        <taxon>Eriosomatinae</taxon>
        <taxon>Eriosomatini</taxon>
        <taxon>Zelkovaphis</taxon>
    </lineage>
</organism>
<evidence type="ECO:0000256" key="1">
    <source>
        <dbReference type="ARBA" id="ARBA00004304"/>
    </source>
</evidence>
<sequence>MPQMAPMNWLILFIYFILMLTMLMNLIYFNFNKSIKMNIFFKKKLIKNYNKSI</sequence>
<proteinExistence type="inferred from homology"/>
<dbReference type="GO" id="GO:0031966">
    <property type="term" value="C:mitochondrial membrane"/>
    <property type="evidence" value="ECO:0007669"/>
    <property type="project" value="UniProtKB-SubCell"/>
</dbReference>